<dbReference type="InterPro" id="IPR027417">
    <property type="entry name" value="P-loop_NTPase"/>
</dbReference>
<gene>
    <name evidence="6" type="ORF">NBG4_100040</name>
</gene>
<comment type="similarity">
    <text evidence="2">Belongs to the peptidase S16 family.</text>
</comment>
<dbReference type="SUPFAM" id="SSF52540">
    <property type="entry name" value="P-loop containing nucleoside triphosphate hydrolases"/>
    <property type="match status" value="1"/>
</dbReference>
<keyword evidence="1 2" id="KW-0645">Protease</keyword>
<dbReference type="EMBL" id="OUUY01000002">
    <property type="protein sequence ID" value="SPP99600.1"/>
    <property type="molecule type" value="Genomic_DNA"/>
</dbReference>
<dbReference type="Pfam" id="PF20436">
    <property type="entry name" value="LonB_AAA-LID"/>
    <property type="match status" value="1"/>
</dbReference>
<dbReference type="GO" id="GO:0004176">
    <property type="term" value="F:ATP-dependent peptidase activity"/>
    <property type="evidence" value="ECO:0007669"/>
    <property type="project" value="UniProtKB-UniRule"/>
</dbReference>
<dbReference type="GO" id="GO:0030163">
    <property type="term" value="P:protein catabolic process"/>
    <property type="evidence" value="ECO:0007669"/>
    <property type="project" value="InterPro"/>
</dbReference>
<dbReference type="PRINTS" id="PR00830">
    <property type="entry name" value="ENDOLAPTASE"/>
</dbReference>
<evidence type="ECO:0000313" key="6">
    <source>
        <dbReference type="EMBL" id="SPP99600.1"/>
    </source>
</evidence>
<dbReference type="InterPro" id="IPR008269">
    <property type="entry name" value="Lon_proteolytic"/>
</dbReference>
<keyword evidence="7" id="KW-1185">Reference proteome</keyword>
<dbReference type="GO" id="GO:0004252">
    <property type="term" value="F:serine-type endopeptidase activity"/>
    <property type="evidence" value="ECO:0007669"/>
    <property type="project" value="UniProtKB-UniRule"/>
</dbReference>
<name>A0A2U3QE35_9BACT</name>
<dbReference type="PANTHER" id="PTHR10046">
    <property type="entry name" value="ATP DEPENDENT LON PROTEASE FAMILY MEMBER"/>
    <property type="match status" value="1"/>
</dbReference>
<keyword evidence="2" id="KW-0720">Serine protease</keyword>
<dbReference type="Proteomes" id="UP000245125">
    <property type="component" value="Unassembled WGS sequence"/>
</dbReference>
<dbReference type="Gene3D" id="3.40.50.300">
    <property type="entry name" value="P-loop containing nucleotide triphosphate hydrolases"/>
    <property type="match status" value="2"/>
</dbReference>
<dbReference type="Pfam" id="PF13654">
    <property type="entry name" value="AAA_32"/>
    <property type="match status" value="1"/>
</dbReference>
<keyword evidence="2" id="KW-0378">Hydrolase</keyword>
<organism evidence="6 7">
    <name type="scientific">Candidatus Sulfobium mesophilum</name>
    <dbReference type="NCBI Taxonomy" id="2016548"/>
    <lineage>
        <taxon>Bacteria</taxon>
        <taxon>Pseudomonadati</taxon>
        <taxon>Nitrospirota</taxon>
        <taxon>Nitrospiria</taxon>
        <taxon>Nitrospirales</taxon>
        <taxon>Nitrospiraceae</taxon>
        <taxon>Candidatus Sulfobium</taxon>
    </lineage>
</organism>
<dbReference type="InterPro" id="IPR041699">
    <property type="entry name" value="AAA_32"/>
</dbReference>
<sequence length="810" mass="91504">MPPKPLTSEELYSCCDPDLFKFSTTDELPELTETIGQVRALNAIDFGLNLDSKGFNIYVLGENGTGKSTTIKAILKTKAAEEPVPADWCYVYNFKEPDIPLAISMEPGRASAFHKDMEELVKILRVEIPKIFESKEYEKQKNQILEEFQQKQKQMFAGLEEEAQSKGFSIRKTVSGLMIVPVKKSGEPLTEEEYEALDEKTRAKIDEIGKVLQEKLNDIVREVRESEKNVKNALSKLERDATLAAVGHFMEEVKNKYKDHERVTAYLAAVTEDILEHIDDFKSQEEQSPPLPFMKMQKTEPSFTRYVVNVLVNNQDCSGAPCVFESNPTYFNIFGRLEYKFQYGVATTDFSMIRAGALHKANGGYLVMNALDLLRNLFSYETLKRALRNKEIKIEDVWEQYRLMSTTTLKPEAIPLNVKVILIGNPYLYYMLYSLDEEYRELFKVKADFDSRMDKTAETVGKYAAFVASTCKEGKYLSFDRSGVAKIVEYGSRLAEHQEKLSSRFSEIGDVIKESNYWAKKAGSDIVRDEHVEKALRERVYRVNKIEDRLQEMIVEGTLIIDTEGEKVGQINGLAVMGMGDYQFGKPSRITASTYAGKSGVINIERETKMSGRVHEKAVLIITHFINSTYARKKPVSFSASITFEQLYDMIEGDSASCAELYVILSSLAGIPLKQNFAVTGSMDQNGDVQPIGGVNEKIEGFFDLCKVRGLDGSHGVVIPRKNIKHLMIKQEVVDAVMEGKFVIYAIDKVGEGMEIFTGMPMGELREDGTYPEGTVNYLVAKRLAEISEAMKDKKAESKDKEKDNNNDDK</sequence>
<dbReference type="InterPro" id="IPR046844">
    <property type="entry name" value="Lon-like_helical"/>
</dbReference>
<dbReference type="AlphaFoldDB" id="A0A2U3QE35"/>
<dbReference type="InterPro" id="IPR027065">
    <property type="entry name" value="Lon_Prtase"/>
</dbReference>
<evidence type="ECO:0000313" key="7">
    <source>
        <dbReference type="Proteomes" id="UP000245125"/>
    </source>
</evidence>
<dbReference type="InterPro" id="IPR014721">
    <property type="entry name" value="Ribsml_uS5_D2-typ_fold_subgr"/>
</dbReference>
<evidence type="ECO:0000259" key="5">
    <source>
        <dbReference type="PROSITE" id="PS51786"/>
    </source>
</evidence>
<dbReference type="OrthoDB" id="9758568at2"/>
<feature type="active site" evidence="2">
    <location>
        <position position="655"/>
    </location>
</feature>
<dbReference type="Pfam" id="PF20437">
    <property type="entry name" value="LonC_helical"/>
    <property type="match status" value="1"/>
</dbReference>
<keyword evidence="3" id="KW-0175">Coiled coil</keyword>
<dbReference type="PROSITE" id="PS51786">
    <property type="entry name" value="LON_PROTEOLYTIC"/>
    <property type="match status" value="1"/>
</dbReference>
<dbReference type="Gene3D" id="1.10.8.60">
    <property type="match status" value="1"/>
</dbReference>
<dbReference type="InterPro" id="IPR020568">
    <property type="entry name" value="Ribosomal_Su5_D2-typ_SF"/>
</dbReference>
<evidence type="ECO:0000256" key="1">
    <source>
        <dbReference type="ARBA" id="ARBA00022670"/>
    </source>
</evidence>
<dbReference type="InterPro" id="IPR046843">
    <property type="entry name" value="LonB_AAA-LID"/>
</dbReference>
<accession>A0A2U3QE35</accession>
<dbReference type="EC" id="3.4.21.53" evidence="2"/>
<dbReference type="Gene3D" id="3.30.230.10">
    <property type="match status" value="1"/>
</dbReference>
<feature type="region of interest" description="Disordered" evidence="4">
    <location>
        <begin position="791"/>
        <end position="810"/>
    </location>
</feature>
<feature type="coiled-coil region" evidence="3">
    <location>
        <begin position="209"/>
        <end position="240"/>
    </location>
</feature>
<evidence type="ECO:0000256" key="3">
    <source>
        <dbReference type="SAM" id="Coils"/>
    </source>
</evidence>
<dbReference type="Pfam" id="PF05362">
    <property type="entry name" value="Lon_C"/>
    <property type="match status" value="1"/>
</dbReference>
<protein>
    <recommendedName>
        <fullName evidence="2">endopeptidase La</fullName>
        <ecNumber evidence="2">3.4.21.53</ecNumber>
    </recommendedName>
</protein>
<dbReference type="GO" id="GO:0005524">
    <property type="term" value="F:ATP binding"/>
    <property type="evidence" value="ECO:0007669"/>
    <property type="project" value="InterPro"/>
</dbReference>
<feature type="domain" description="Lon proteolytic" evidence="5">
    <location>
        <begin position="565"/>
        <end position="760"/>
    </location>
</feature>
<comment type="catalytic activity">
    <reaction evidence="2">
        <text>Hydrolysis of proteins in presence of ATP.</text>
        <dbReference type="EC" id="3.4.21.53"/>
    </reaction>
</comment>
<proteinExistence type="inferred from homology"/>
<evidence type="ECO:0000256" key="2">
    <source>
        <dbReference type="PROSITE-ProRule" id="PRU01122"/>
    </source>
</evidence>
<dbReference type="SUPFAM" id="SSF54211">
    <property type="entry name" value="Ribosomal protein S5 domain 2-like"/>
    <property type="match status" value="1"/>
</dbReference>
<feature type="active site" evidence="2">
    <location>
        <position position="698"/>
    </location>
</feature>
<reference evidence="7" key="1">
    <citation type="submission" date="2018-03" db="EMBL/GenBank/DDBJ databases">
        <authorList>
            <person name="Zecchin S."/>
        </authorList>
    </citation>
    <scope>NUCLEOTIDE SEQUENCE [LARGE SCALE GENOMIC DNA]</scope>
</reference>
<dbReference type="GO" id="GO:0006508">
    <property type="term" value="P:proteolysis"/>
    <property type="evidence" value="ECO:0007669"/>
    <property type="project" value="UniProtKB-KW"/>
</dbReference>
<evidence type="ECO:0000256" key="4">
    <source>
        <dbReference type="SAM" id="MobiDB-lite"/>
    </source>
</evidence>